<sequence length="118" mass="13768">MLALEKRIAAKRDEIVKAKRELKKLEEEHKQAQLRDELKPIIDVAQLIEKYGDREIQTYNSGFFQNWLHLKLFDGETGLSVEITGFHNKYYKGPIRGLKNVKLSVKVNNIHINDHTIV</sequence>
<evidence type="ECO:0000256" key="1">
    <source>
        <dbReference type="SAM" id="Coils"/>
    </source>
</evidence>
<keyword evidence="1" id="KW-0175">Coiled coil</keyword>
<dbReference type="EMBL" id="MK072179">
    <property type="protein sequence ID" value="AYV79767.1"/>
    <property type="molecule type" value="Genomic_DNA"/>
</dbReference>
<name>A0A3G4ZXW7_9VIRU</name>
<accession>A0A3G4ZXW7</accession>
<proteinExistence type="predicted"/>
<reference evidence="2" key="1">
    <citation type="submission" date="2018-10" db="EMBL/GenBank/DDBJ databases">
        <title>Hidden diversity of soil giant viruses.</title>
        <authorList>
            <person name="Schulz F."/>
            <person name="Alteio L."/>
            <person name="Goudeau D."/>
            <person name="Ryan E.M."/>
            <person name="Malmstrom R.R."/>
            <person name="Blanchard J."/>
            <person name="Woyke T."/>
        </authorList>
    </citation>
    <scope>NUCLEOTIDE SEQUENCE</scope>
    <source>
        <strain evidence="2">FNV1</strain>
    </source>
</reference>
<organism evidence="2">
    <name type="scientific">Faunusvirus sp</name>
    <dbReference type="NCBI Taxonomy" id="2487766"/>
    <lineage>
        <taxon>Viruses</taxon>
        <taxon>Varidnaviria</taxon>
        <taxon>Bamfordvirae</taxon>
        <taxon>Nucleocytoviricota</taxon>
        <taxon>Megaviricetes</taxon>
        <taxon>Imitervirales</taxon>
        <taxon>Mimiviridae</taxon>
    </lineage>
</organism>
<feature type="coiled-coil region" evidence="1">
    <location>
        <begin position="1"/>
        <end position="35"/>
    </location>
</feature>
<protein>
    <submittedName>
        <fullName evidence="2">Uncharacterized protein</fullName>
    </submittedName>
</protein>
<gene>
    <name evidence="2" type="ORF">Faunusvirus48_2</name>
</gene>
<evidence type="ECO:0000313" key="2">
    <source>
        <dbReference type="EMBL" id="AYV79767.1"/>
    </source>
</evidence>